<sequence>MIFFFSRGVKYQIINHRLYRDEGCLFPARCSGIEYFLNRIRNDIDNVELIINVRDWPQQSKYHSSESLPVFSFSKTQDYYDIMYPAWSFWDGGPAIKLYPRGLGQWDDHRKNLVKEATRIPWDKKLKKAFFRGSRTSNERDTLILLSRKNYSLVDAAYTKNQAWKSNKDTLGVPPVEELSLSEHCRYRYLFNFRGVAASFRFRHLFLCHSLVFHVGNEWQEFFYEALKPWVHYIPIPPDASEDTYRFLLRFFMEHDKLGFNIAKNGYDFVKTHLEIDDILCYWKLLLKNYIKLQTFEPTLDKGLIDVTK</sequence>
<evidence type="ECO:0000313" key="9">
    <source>
        <dbReference type="Proteomes" id="UP001558652"/>
    </source>
</evidence>
<dbReference type="PANTHER" id="PTHR12203">
    <property type="entry name" value="KDEL LYS-ASP-GLU-LEU CONTAINING - RELATED"/>
    <property type="match status" value="1"/>
</dbReference>
<dbReference type="PANTHER" id="PTHR12203:SF35">
    <property type="entry name" value="PROTEIN O-GLUCOSYLTRANSFERASE 1"/>
    <property type="match status" value="1"/>
</dbReference>
<dbReference type="AlphaFoldDB" id="A0ABD0YI38"/>
<feature type="domain" description="Glycosyl transferase CAP10" evidence="7">
    <location>
        <begin position="43"/>
        <end position="297"/>
    </location>
</feature>
<evidence type="ECO:0000259" key="7">
    <source>
        <dbReference type="SMART" id="SM00672"/>
    </source>
</evidence>
<comment type="function">
    <text evidence="6">Protein O-glucosyltransferase. Catalyzes the reaction that attaches glucose through an O-glycosidic linkage to a conserved serine residue found in the consensus sequence C-X-S-X-[PA]-C in epidermal growth factor-like repeats. Regulates Notch signaling by glucosylating Notch in the ER, glucosylation is required for the correct folding and cleavage of Notch.</text>
</comment>
<evidence type="ECO:0000256" key="2">
    <source>
        <dbReference type="ARBA" id="ARBA00004922"/>
    </source>
</evidence>
<dbReference type="InterPro" id="IPR006598">
    <property type="entry name" value="CAP10"/>
</dbReference>
<evidence type="ECO:0000313" key="8">
    <source>
        <dbReference type="EMBL" id="KAL1130279.1"/>
    </source>
</evidence>
<gene>
    <name evidence="8" type="ORF">AAG570_013217</name>
</gene>
<dbReference type="GO" id="GO:0005788">
    <property type="term" value="C:endoplasmic reticulum lumen"/>
    <property type="evidence" value="ECO:0007669"/>
    <property type="project" value="UniProtKB-SubCell"/>
</dbReference>
<organism evidence="8 9">
    <name type="scientific">Ranatra chinensis</name>
    <dbReference type="NCBI Taxonomy" id="642074"/>
    <lineage>
        <taxon>Eukaryota</taxon>
        <taxon>Metazoa</taxon>
        <taxon>Ecdysozoa</taxon>
        <taxon>Arthropoda</taxon>
        <taxon>Hexapoda</taxon>
        <taxon>Insecta</taxon>
        <taxon>Pterygota</taxon>
        <taxon>Neoptera</taxon>
        <taxon>Paraneoptera</taxon>
        <taxon>Hemiptera</taxon>
        <taxon>Heteroptera</taxon>
        <taxon>Panheteroptera</taxon>
        <taxon>Nepomorpha</taxon>
        <taxon>Nepidae</taxon>
        <taxon>Ranatrinae</taxon>
        <taxon>Ranatra</taxon>
    </lineage>
</organism>
<dbReference type="SMART" id="SM00672">
    <property type="entry name" value="CAP10"/>
    <property type="match status" value="1"/>
</dbReference>
<evidence type="ECO:0000256" key="5">
    <source>
        <dbReference type="ARBA" id="ARBA00022679"/>
    </source>
</evidence>
<comment type="pathway">
    <text evidence="2">Protein modification; protein glycosylation.</text>
</comment>
<proteinExistence type="inferred from homology"/>
<dbReference type="GO" id="GO:0016757">
    <property type="term" value="F:glycosyltransferase activity"/>
    <property type="evidence" value="ECO:0007669"/>
    <property type="project" value="UniProtKB-KW"/>
</dbReference>
<evidence type="ECO:0000256" key="1">
    <source>
        <dbReference type="ARBA" id="ARBA00004319"/>
    </source>
</evidence>
<protein>
    <recommendedName>
        <fullName evidence="7">Glycosyl transferase CAP10 domain-containing protein</fullName>
    </recommendedName>
</protein>
<accession>A0ABD0YI38</accession>
<comment type="subcellular location">
    <subcellularLocation>
        <location evidence="1">Endoplasmic reticulum lumen</location>
    </subcellularLocation>
</comment>
<dbReference type="EMBL" id="JBFDAA010000008">
    <property type="protein sequence ID" value="KAL1130279.1"/>
    <property type="molecule type" value="Genomic_DNA"/>
</dbReference>
<dbReference type="Pfam" id="PF05686">
    <property type="entry name" value="Glyco_transf_90"/>
    <property type="match status" value="1"/>
</dbReference>
<evidence type="ECO:0000256" key="3">
    <source>
        <dbReference type="ARBA" id="ARBA00010118"/>
    </source>
</evidence>
<comment type="similarity">
    <text evidence="3">Belongs to the glycosyltransferase 90 family.</text>
</comment>
<dbReference type="InterPro" id="IPR051091">
    <property type="entry name" value="O-Glucosyltr/Glycosyltrsf_90"/>
</dbReference>
<evidence type="ECO:0000256" key="4">
    <source>
        <dbReference type="ARBA" id="ARBA00022676"/>
    </source>
</evidence>
<keyword evidence="5" id="KW-0808">Transferase</keyword>
<reference evidence="8 9" key="1">
    <citation type="submission" date="2024-07" db="EMBL/GenBank/DDBJ databases">
        <title>Chromosome-level genome assembly of the water stick insect Ranatra chinensis (Heteroptera: Nepidae).</title>
        <authorList>
            <person name="Liu X."/>
        </authorList>
    </citation>
    <scope>NUCLEOTIDE SEQUENCE [LARGE SCALE GENOMIC DNA]</scope>
    <source>
        <strain evidence="8">Cailab_2021Rc</strain>
        <tissue evidence="8">Muscle</tissue>
    </source>
</reference>
<keyword evidence="4" id="KW-0328">Glycosyltransferase</keyword>
<dbReference type="Proteomes" id="UP001558652">
    <property type="component" value="Unassembled WGS sequence"/>
</dbReference>
<comment type="caution">
    <text evidence="8">The sequence shown here is derived from an EMBL/GenBank/DDBJ whole genome shotgun (WGS) entry which is preliminary data.</text>
</comment>
<name>A0ABD0YI38_9HEMI</name>
<evidence type="ECO:0000256" key="6">
    <source>
        <dbReference type="ARBA" id="ARBA00045690"/>
    </source>
</evidence>
<keyword evidence="9" id="KW-1185">Reference proteome</keyword>